<gene>
    <name evidence="2" type="ORF">COCON_G00064150</name>
</gene>
<evidence type="ECO:0000313" key="2">
    <source>
        <dbReference type="EMBL" id="KAJ8279349.1"/>
    </source>
</evidence>
<keyword evidence="3" id="KW-1185">Reference proteome</keyword>
<feature type="compositionally biased region" description="Polar residues" evidence="1">
    <location>
        <begin position="1"/>
        <end position="18"/>
    </location>
</feature>
<comment type="caution">
    <text evidence="2">The sequence shown here is derived from an EMBL/GenBank/DDBJ whole genome shotgun (WGS) entry which is preliminary data.</text>
</comment>
<dbReference type="AlphaFoldDB" id="A0A9Q1I321"/>
<name>A0A9Q1I321_CONCO</name>
<sequence>METLSSSGIKNTATSTSMDDCVSPQFLCPFRRFVDSTEQSDYNKQIESECILDSSDPEEEDWQFGEPFKTARFIRERGLCWTLPWIFCHLLQGRKHRAD</sequence>
<proteinExistence type="predicted"/>
<reference evidence="2" key="1">
    <citation type="journal article" date="2023" name="Science">
        <title>Genome structures resolve the early diversification of teleost fishes.</title>
        <authorList>
            <person name="Parey E."/>
            <person name="Louis A."/>
            <person name="Montfort J."/>
            <person name="Bouchez O."/>
            <person name="Roques C."/>
            <person name="Iampietro C."/>
            <person name="Lluch J."/>
            <person name="Castinel A."/>
            <person name="Donnadieu C."/>
            <person name="Desvignes T."/>
            <person name="Floi Bucao C."/>
            <person name="Jouanno E."/>
            <person name="Wen M."/>
            <person name="Mejri S."/>
            <person name="Dirks R."/>
            <person name="Jansen H."/>
            <person name="Henkel C."/>
            <person name="Chen W.J."/>
            <person name="Zahm M."/>
            <person name="Cabau C."/>
            <person name="Klopp C."/>
            <person name="Thompson A.W."/>
            <person name="Robinson-Rechavi M."/>
            <person name="Braasch I."/>
            <person name="Lecointre G."/>
            <person name="Bobe J."/>
            <person name="Postlethwait J.H."/>
            <person name="Berthelot C."/>
            <person name="Roest Crollius H."/>
            <person name="Guiguen Y."/>
        </authorList>
    </citation>
    <scope>NUCLEOTIDE SEQUENCE</scope>
    <source>
        <strain evidence="2">Concon-B</strain>
    </source>
</reference>
<accession>A0A9Q1I321</accession>
<evidence type="ECO:0000313" key="3">
    <source>
        <dbReference type="Proteomes" id="UP001152803"/>
    </source>
</evidence>
<organism evidence="2 3">
    <name type="scientific">Conger conger</name>
    <name type="common">Conger eel</name>
    <name type="synonym">Muraena conger</name>
    <dbReference type="NCBI Taxonomy" id="82655"/>
    <lineage>
        <taxon>Eukaryota</taxon>
        <taxon>Metazoa</taxon>
        <taxon>Chordata</taxon>
        <taxon>Craniata</taxon>
        <taxon>Vertebrata</taxon>
        <taxon>Euteleostomi</taxon>
        <taxon>Actinopterygii</taxon>
        <taxon>Neopterygii</taxon>
        <taxon>Teleostei</taxon>
        <taxon>Anguilliformes</taxon>
        <taxon>Congridae</taxon>
        <taxon>Conger</taxon>
    </lineage>
</organism>
<protein>
    <submittedName>
        <fullName evidence="2">Uncharacterized protein</fullName>
    </submittedName>
</protein>
<dbReference type="EMBL" id="JAFJMO010000004">
    <property type="protein sequence ID" value="KAJ8279349.1"/>
    <property type="molecule type" value="Genomic_DNA"/>
</dbReference>
<dbReference type="Proteomes" id="UP001152803">
    <property type="component" value="Unassembled WGS sequence"/>
</dbReference>
<evidence type="ECO:0000256" key="1">
    <source>
        <dbReference type="SAM" id="MobiDB-lite"/>
    </source>
</evidence>
<feature type="region of interest" description="Disordered" evidence="1">
    <location>
        <begin position="1"/>
        <end position="21"/>
    </location>
</feature>